<organism evidence="1 2">
    <name type="scientific">Candidatus Accumulibacter appositus</name>
    <dbReference type="NCBI Taxonomy" id="1454003"/>
    <lineage>
        <taxon>Bacteria</taxon>
        <taxon>Pseudomonadati</taxon>
        <taxon>Pseudomonadota</taxon>
        <taxon>Betaproteobacteria</taxon>
        <taxon>Candidatus Accumulibacter</taxon>
    </lineage>
</organism>
<evidence type="ECO:0000313" key="1">
    <source>
        <dbReference type="EMBL" id="EXI81602.1"/>
    </source>
</evidence>
<proteinExistence type="predicted"/>
<reference evidence="1 2" key="1">
    <citation type="submission" date="2014-02" db="EMBL/GenBank/DDBJ databases">
        <title>Expanding our view of genomic diversity in Candidatus Accumulibacter clades.</title>
        <authorList>
            <person name="Skennerton C.T."/>
            <person name="Barr J.J."/>
            <person name="Slater F.R."/>
            <person name="Bond P.L."/>
            <person name="Tyson G.W."/>
        </authorList>
    </citation>
    <scope>NUCLEOTIDE SEQUENCE [LARGE SCALE GENOMIC DNA]</scope>
    <source>
        <strain evidence="2">BA-92</strain>
    </source>
</reference>
<comment type="caution">
    <text evidence="1">The sequence shown here is derived from an EMBL/GenBank/DDBJ whole genome shotgun (WGS) entry which is preliminary data.</text>
</comment>
<dbReference type="AlphaFoldDB" id="A0A011PX48"/>
<dbReference type="Proteomes" id="UP000021816">
    <property type="component" value="Unassembled WGS sequence"/>
</dbReference>
<evidence type="ECO:0000313" key="2">
    <source>
        <dbReference type="Proteomes" id="UP000021816"/>
    </source>
</evidence>
<gene>
    <name evidence="1" type="ORF">AW10_01139</name>
</gene>
<name>A0A011PX48_9PROT</name>
<dbReference type="EMBL" id="JEMX01000021">
    <property type="protein sequence ID" value="EXI81602.1"/>
    <property type="molecule type" value="Genomic_DNA"/>
</dbReference>
<accession>A0A011PX48</accession>
<protein>
    <submittedName>
        <fullName evidence="1">Uncharacterized protein</fullName>
    </submittedName>
</protein>
<sequence length="51" mass="5195">MEEVRVTPPGEGVVAQSARQVVVPGTAADDVVTVVSVKQIVAVATVHDVIA</sequence>